<proteinExistence type="predicted"/>
<reference evidence="2" key="1">
    <citation type="journal article" date="2022" name="Front. Genet.">
        <title>Chromosome-Scale Assembly of the Dendrobium nobile Genome Provides Insights Into the Molecular Mechanism of the Biosynthesis of the Medicinal Active Ingredient of Dendrobium.</title>
        <authorList>
            <person name="Xu Q."/>
            <person name="Niu S.-C."/>
            <person name="Li K.-L."/>
            <person name="Zheng P.-J."/>
            <person name="Zhang X.-J."/>
            <person name="Jia Y."/>
            <person name="Liu Y."/>
            <person name="Niu Y.-X."/>
            <person name="Yu L.-H."/>
            <person name="Chen D.-F."/>
            <person name="Zhang G.-Q."/>
        </authorList>
    </citation>
    <scope>NUCLEOTIDE SEQUENCE</scope>
    <source>
        <tissue evidence="2">Leaf</tissue>
    </source>
</reference>
<dbReference type="PANTHER" id="PTHR47370:SF1">
    <property type="entry name" value="ACYL-COA N-ACYLTRANSFERASES (NAT) SUPERFAMILY PROTEIN"/>
    <property type="match status" value="1"/>
</dbReference>
<gene>
    <name evidence="2" type="ORF">KFK09_006721</name>
</gene>
<dbReference type="InterPro" id="IPR000182">
    <property type="entry name" value="GNAT_dom"/>
</dbReference>
<dbReference type="SUPFAM" id="SSF55729">
    <property type="entry name" value="Acyl-CoA N-acyltransferases (Nat)"/>
    <property type="match status" value="1"/>
</dbReference>
<dbReference type="InterPro" id="IPR016181">
    <property type="entry name" value="Acyl_CoA_acyltransferase"/>
</dbReference>
<dbReference type="InterPro" id="IPR052810">
    <property type="entry name" value="Plant_NAT"/>
</dbReference>
<dbReference type="PANTHER" id="PTHR47370">
    <property type="entry name" value="ACYL-COA N-ACYLTRANSFERASES (NAT) SUPERFAMILY PROTEIN"/>
    <property type="match status" value="1"/>
</dbReference>
<dbReference type="Gene3D" id="3.40.630.30">
    <property type="match status" value="1"/>
</dbReference>
<dbReference type="GO" id="GO:0016747">
    <property type="term" value="F:acyltransferase activity, transferring groups other than amino-acyl groups"/>
    <property type="evidence" value="ECO:0007669"/>
    <property type="project" value="InterPro"/>
</dbReference>
<dbReference type="EMBL" id="JAGYWB010000006">
    <property type="protein sequence ID" value="KAI0519279.1"/>
    <property type="molecule type" value="Genomic_DNA"/>
</dbReference>
<evidence type="ECO:0000313" key="2">
    <source>
        <dbReference type="EMBL" id="KAI0519279.1"/>
    </source>
</evidence>
<protein>
    <recommendedName>
        <fullName evidence="1">N-acetyltransferase domain-containing protein</fullName>
    </recommendedName>
</protein>
<dbReference type="PROSITE" id="PS51186">
    <property type="entry name" value="GNAT"/>
    <property type="match status" value="1"/>
</dbReference>
<dbReference type="OrthoDB" id="41532at2759"/>
<name>A0A8T3BSD5_DENNO</name>
<organism evidence="2 3">
    <name type="scientific">Dendrobium nobile</name>
    <name type="common">Orchid</name>
    <dbReference type="NCBI Taxonomy" id="94219"/>
    <lineage>
        <taxon>Eukaryota</taxon>
        <taxon>Viridiplantae</taxon>
        <taxon>Streptophyta</taxon>
        <taxon>Embryophyta</taxon>
        <taxon>Tracheophyta</taxon>
        <taxon>Spermatophyta</taxon>
        <taxon>Magnoliopsida</taxon>
        <taxon>Liliopsida</taxon>
        <taxon>Asparagales</taxon>
        <taxon>Orchidaceae</taxon>
        <taxon>Epidendroideae</taxon>
        <taxon>Malaxideae</taxon>
        <taxon>Dendrobiinae</taxon>
        <taxon>Dendrobium</taxon>
    </lineage>
</organism>
<dbReference type="CDD" id="cd04301">
    <property type="entry name" value="NAT_SF"/>
    <property type="match status" value="1"/>
</dbReference>
<evidence type="ECO:0000313" key="3">
    <source>
        <dbReference type="Proteomes" id="UP000829196"/>
    </source>
</evidence>
<dbReference type="AlphaFoldDB" id="A0A8T3BSD5"/>
<comment type="caution">
    <text evidence="2">The sequence shown here is derived from an EMBL/GenBank/DDBJ whole genome shotgun (WGS) entry which is preliminary data.</text>
</comment>
<sequence>MSPVTIRCFDWDRDRQAAEELDVSCEVGSPLVTVTMGDPLCRVRNSPAYQMLVAELGSKIVGVIRGSIKTVIVGTTQATVGYILGLRVSPLHRRLGIAFLLVGAIEKWFSSNSVEYAYMATQKTNLPSINLFTNKLNYIKFRQPVILVNTVGRRPIPIPSNVTVINLTVDEATSLYNKQMRCSAEFFPLDIDSILKNNLSLGTFVACRKDESWPTAKSWAVISVWNSCEVFKLRLGRVPWYFVALAKLSRLIMESLLLPCFKLRAVPDLFSVFGFYFLYGLHGEGPHAGLMMEVLCNFVHNMAVKVKDSEMIVAELGGNDELRKHVPHWKWIFSSEDLWCIKALGGEGGSQGAVPEWAKAAAPPELFVDPREI</sequence>
<feature type="domain" description="N-acetyltransferase" evidence="1">
    <location>
        <begin position="4"/>
        <end position="157"/>
    </location>
</feature>
<dbReference type="Proteomes" id="UP000829196">
    <property type="component" value="Unassembled WGS sequence"/>
</dbReference>
<dbReference type="Pfam" id="PF00583">
    <property type="entry name" value="Acetyltransf_1"/>
    <property type="match status" value="1"/>
</dbReference>
<evidence type="ECO:0000259" key="1">
    <source>
        <dbReference type="PROSITE" id="PS51186"/>
    </source>
</evidence>
<accession>A0A8T3BSD5</accession>
<keyword evidence="3" id="KW-1185">Reference proteome</keyword>